<gene>
    <name evidence="2" type="ORF">S01H1_24480</name>
</gene>
<proteinExistence type="predicted"/>
<dbReference type="SUPFAM" id="SSF54862">
    <property type="entry name" value="4Fe-4S ferredoxins"/>
    <property type="match status" value="1"/>
</dbReference>
<dbReference type="PROSITE" id="PS00198">
    <property type="entry name" value="4FE4S_FER_1"/>
    <property type="match status" value="1"/>
</dbReference>
<accession>X0TNG8</accession>
<dbReference type="InterPro" id="IPR017896">
    <property type="entry name" value="4Fe4S_Fe-S-bd"/>
</dbReference>
<dbReference type="EMBL" id="BARS01014602">
    <property type="protein sequence ID" value="GAF95093.1"/>
    <property type="molecule type" value="Genomic_DNA"/>
</dbReference>
<dbReference type="PROSITE" id="PS51379">
    <property type="entry name" value="4FE4S_FER_2"/>
    <property type="match status" value="1"/>
</dbReference>
<feature type="domain" description="4Fe-4S ferredoxin-type" evidence="1">
    <location>
        <begin position="3"/>
        <end position="33"/>
    </location>
</feature>
<organism evidence="2">
    <name type="scientific">marine sediment metagenome</name>
    <dbReference type="NCBI Taxonomy" id="412755"/>
    <lineage>
        <taxon>unclassified sequences</taxon>
        <taxon>metagenomes</taxon>
        <taxon>ecological metagenomes</taxon>
    </lineage>
</organism>
<name>X0TNG8_9ZZZZ</name>
<evidence type="ECO:0000313" key="2">
    <source>
        <dbReference type="EMBL" id="GAF95093.1"/>
    </source>
</evidence>
<dbReference type="InterPro" id="IPR017900">
    <property type="entry name" value="4Fe4S_Fe_S_CS"/>
</dbReference>
<dbReference type="Pfam" id="PF00037">
    <property type="entry name" value="Fer4"/>
    <property type="match status" value="1"/>
</dbReference>
<feature type="non-terminal residue" evidence="2">
    <location>
        <position position="46"/>
    </location>
</feature>
<protein>
    <recommendedName>
        <fullName evidence="1">4Fe-4S ferredoxin-type domain-containing protein</fullName>
    </recommendedName>
</protein>
<evidence type="ECO:0000259" key="1">
    <source>
        <dbReference type="PROSITE" id="PS51379"/>
    </source>
</evidence>
<dbReference type="AlphaFoldDB" id="X0TNG8"/>
<reference evidence="2" key="1">
    <citation type="journal article" date="2014" name="Front. Microbiol.">
        <title>High frequency of phylogenetically diverse reductive dehalogenase-homologous genes in deep subseafloor sedimentary metagenomes.</title>
        <authorList>
            <person name="Kawai M."/>
            <person name="Futagami T."/>
            <person name="Toyoda A."/>
            <person name="Takaki Y."/>
            <person name="Nishi S."/>
            <person name="Hori S."/>
            <person name="Arai W."/>
            <person name="Tsubouchi T."/>
            <person name="Morono Y."/>
            <person name="Uchiyama I."/>
            <person name="Ito T."/>
            <person name="Fujiyama A."/>
            <person name="Inagaki F."/>
            <person name="Takami H."/>
        </authorList>
    </citation>
    <scope>NUCLEOTIDE SEQUENCE</scope>
    <source>
        <strain evidence="2">Expedition CK06-06</strain>
    </source>
</reference>
<comment type="caution">
    <text evidence="2">The sequence shown here is derived from an EMBL/GenBank/DDBJ whole genome shotgun (WGS) entry which is preliminary data.</text>
</comment>
<dbReference type="Gene3D" id="3.30.70.20">
    <property type="match status" value="1"/>
</dbReference>
<feature type="non-terminal residue" evidence="2">
    <location>
        <position position="1"/>
    </location>
</feature>
<sequence>CKALITYSVTDDCIGCSLCAQRCPADAIEMKPYEKHEIDPEKCIRC</sequence>